<reference evidence="1 2" key="1">
    <citation type="journal article" date="2016" name="Sci. Rep.">
        <title>Penicillium arizonense, a new, genome sequenced fungal species, reveals a high chemical diversity in secreted metabolites.</title>
        <authorList>
            <person name="Grijseels S."/>
            <person name="Nielsen J.C."/>
            <person name="Randelovic M."/>
            <person name="Nielsen J."/>
            <person name="Nielsen K.F."/>
            <person name="Workman M."/>
            <person name="Frisvad J.C."/>
        </authorList>
    </citation>
    <scope>NUCLEOTIDE SEQUENCE [LARGE SCALE GENOMIC DNA]</scope>
    <source>
        <strain evidence="1 2">CBS 141311</strain>
    </source>
</reference>
<gene>
    <name evidence="1" type="ORF">PENARI_c005G08565</name>
</gene>
<sequence length="42" mass="4914">MLGLLMSCQISTFNFSSSGQTYFNRPWKLLVKPRKEKDDENC</sequence>
<accession>A0A1F5LQC9</accession>
<organism evidence="1 2">
    <name type="scientific">Penicillium arizonense</name>
    <dbReference type="NCBI Taxonomy" id="1835702"/>
    <lineage>
        <taxon>Eukaryota</taxon>
        <taxon>Fungi</taxon>
        <taxon>Dikarya</taxon>
        <taxon>Ascomycota</taxon>
        <taxon>Pezizomycotina</taxon>
        <taxon>Eurotiomycetes</taxon>
        <taxon>Eurotiomycetidae</taxon>
        <taxon>Eurotiales</taxon>
        <taxon>Aspergillaceae</taxon>
        <taxon>Penicillium</taxon>
    </lineage>
</organism>
<comment type="caution">
    <text evidence="1">The sequence shown here is derived from an EMBL/GenBank/DDBJ whole genome shotgun (WGS) entry which is preliminary data.</text>
</comment>
<proteinExistence type="predicted"/>
<keyword evidence="2" id="KW-1185">Reference proteome</keyword>
<dbReference type="EMBL" id="LXJU01000005">
    <property type="protein sequence ID" value="OGE55139.1"/>
    <property type="molecule type" value="Genomic_DNA"/>
</dbReference>
<dbReference type="AlphaFoldDB" id="A0A1F5LQC9"/>
<name>A0A1F5LQC9_PENAI</name>
<evidence type="ECO:0000313" key="1">
    <source>
        <dbReference type="EMBL" id="OGE55139.1"/>
    </source>
</evidence>
<dbReference type="Proteomes" id="UP000177622">
    <property type="component" value="Unassembled WGS sequence"/>
</dbReference>
<dbReference type="GeneID" id="34574641"/>
<protein>
    <submittedName>
        <fullName evidence="1">Uncharacterized protein</fullName>
    </submittedName>
</protein>
<dbReference type="RefSeq" id="XP_022490569.1">
    <property type="nucleotide sequence ID" value="XM_022629907.1"/>
</dbReference>
<evidence type="ECO:0000313" key="2">
    <source>
        <dbReference type="Proteomes" id="UP000177622"/>
    </source>
</evidence>